<feature type="compositionally biased region" description="Low complexity" evidence="1">
    <location>
        <begin position="55"/>
        <end position="66"/>
    </location>
</feature>
<organism evidence="3 4">
    <name type="scientific">Grifola frondosa</name>
    <name type="common">Maitake</name>
    <name type="synonym">Polyporus frondosus</name>
    <dbReference type="NCBI Taxonomy" id="5627"/>
    <lineage>
        <taxon>Eukaryota</taxon>
        <taxon>Fungi</taxon>
        <taxon>Dikarya</taxon>
        <taxon>Basidiomycota</taxon>
        <taxon>Agaricomycotina</taxon>
        <taxon>Agaricomycetes</taxon>
        <taxon>Polyporales</taxon>
        <taxon>Grifolaceae</taxon>
        <taxon>Grifola</taxon>
    </lineage>
</organism>
<reference evidence="3 4" key="1">
    <citation type="submission" date="2016-03" db="EMBL/GenBank/DDBJ databases">
        <title>Whole genome sequencing of Grifola frondosa 9006-11.</title>
        <authorList>
            <person name="Min B."/>
            <person name="Park H."/>
            <person name="Kim J.-G."/>
            <person name="Cho H."/>
            <person name="Oh Y.-L."/>
            <person name="Kong W.-S."/>
            <person name="Choi I.-G."/>
        </authorList>
    </citation>
    <scope>NUCLEOTIDE SEQUENCE [LARGE SCALE GENOMIC DNA]</scope>
    <source>
        <strain evidence="3 4">9006-11</strain>
    </source>
</reference>
<accession>A0A1C7MI04</accession>
<evidence type="ECO:0000313" key="3">
    <source>
        <dbReference type="EMBL" id="OBZ76503.1"/>
    </source>
</evidence>
<keyword evidence="2" id="KW-0472">Membrane</keyword>
<keyword evidence="4" id="KW-1185">Reference proteome</keyword>
<evidence type="ECO:0000256" key="1">
    <source>
        <dbReference type="SAM" id="MobiDB-lite"/>
    </source>
</evidence>
<evidence type="ECO:0000256" key="2">
    <source>
        <dbReference type="SAM" id="Phobius"/>
    </source>
</evidence>
<feature type="region of interest" description="Disordered" evidence="1">
    <location>
        <begin position="27"/>
        <end position="89"/>
    </location>
</feature>
<dbReference type="Proteomes" id="UP000092993">
    <property type="component" value="Unassembled WGS sequence"/>
</dbReference>
<proteinExistence type="predicted"/>
<feature type="transmembrane region" description="Helical" evidence="2">
    <location>
        <begin position="191"/>
        <end position="215"/>
    </location>
</feature>
<dbReference type="AlphaFoldDB" id="A0A1C7MI04"/>
<sequence>MPSRKNKSHSGTQDAYRIPHATFESSVVAATSSSAGRGHADNRSASPRPRKKQFSSSRTPSSPIPRTRAKYGKSCHVDSSDDDAFVPDDRNPKFDDFYRSVMLELRNAKESRGWVIRETHSPGAQLKDAVRMINRECGNHINIPELVTMGVALHDDPEPVETAQEMEVFKKIACEDIEKYLKAWGIIMRRVPFMAALMPDLAISPYGVVLLGTFLDAHA</sequence>
<protein>
    <submittedName>
        <fullName evidence="3">Uncharacterized protein</fullName>
    </submittedName>
</protein>
<comment type="caution">
    <text evidence="3">The sequence shown here is derived from an EMBL/GenBank/DDBJ whole genome shotgun (WGS) entry which is preliminary data.</text>
</comment>
<gene>
    <name evidence="3" type="ORF">A0H81_03838</name>
</gene>
<evidence type="ECO:0000313" key="4">
    <source>
        <dbReference type="Proteomes" id="UP000092993"/>
    </source>
</evidence>
<keyword evidence="2" id="KW-0812">Transmembrane</keyword>
<feature type="region of interest" description="Disordered" evidence="1">
    <location>
        <begin position="1"/>
        <end position="20"/>
    </location>
</feature>
<keyword evidence="2" id="KW-1133">Transmembrane helix</keyword>
<dbReference type="EMBL" id="LUGG01000003">
    <property type="protein sequence ID" value="OBZ76503.1"/>
    <property type="molecule type" value="Genomic_DNA"/>
</dbReference>
<name>A0A1C7MI04_GRIFR</name>